<evidence type="ECO:0000256" key="3">
    <source>
        <dbReference type="ARBA" id="ARBA00022679"/>
    </source>
</evidence>
<keyword evidence="4" id="KW-0443">Lipid metabolism</keyword>
<keyword evidence="7" id="KW-0472">Membrane</keyword>
<dbReference type="SMART" id="SM00563">
    <property type="entry name" value="PlsC"/>
    <property type="match status" value="1"/>
</dbReference>
<dbReference type="GO" id="GO:0003841">
    <property type="term" value="F:1-acylglycerol-3-phosphate O-acyltransferase activity"/>
    <property type="evidence" value="ECO:0007669"/>
    <property type="project" value="TreeGrafter"/>
</dbReference>
<accession>A0A6U6N269</accession>
<feature type="compositionally biased region" description="Basic and acidic residues" evidence="6">
    <location>
        <begin position="297"/>
        <end position="316"/>
    </location>
</feature>
<dbReference type="CDD" id="cd07989">
    <property type="entry name" value="LPLAT_AGPAT-like"/>
    <property type="match status" value="1"/>
</dbReference>
<evidence type="ECO:0000256" key="1">
    <source>
        <dbReference type="ARBA" id="ARBA00005189"/>
    </source>
</evidence>
<gene>
    <name evidence="9" type="ORF">BRAN1462_LOCUS27859</name>
</gene>
<dbReference type="EMBL" id="HBGW01043936">
    <property type="protein sequence ID" value="CAD9569627.1"/>
    <property type="molecule type" value="Transcribed_RNA"/>
</dbReference>
<keyword evidence="5" id="KW-0012">Acyltransferase</keyword>
<evidence type="ECO:0000256" key="7">
    <source>
        <dbReference type="SAM" id="Phobius"/>
    </source>
</evidence>
<organism evidence="9">
    <name type="scientific">Zooxanthella nutricula</name>
    <dbReference type="NCBI Taxonomy" id="1333877"/>
    <lineage>
        <taxon>Eukaryota</taxon>
        <taxon>Sar</taxon>
        <taxon>Alveolata</taxon>
        <taxon>Dinophyceae</taxon>
        <taxon>Peridiniales</taxon>
        <taxon>Peridiniales incertae sedis</taxon>
        <taxon>Zooxanthella</taxon>
    </lineage>
</organism>
<feature type="transmembrane region" description="Helical" evidence="7">
    <location>
        <begin position="89"/>
        <end position="112"/>
    </location>
</feature>
<keyword evidence="7" id="KW-0812">Transmembrane</keyword>
<evidence type="ECO:0000256" key="6">
    <source>
        <dbReference type="SAM" id="MobiDB-lite"/>
    </source>
</evidence>
<evidence type="ECO:0000259" key="8">
    <source>
        <dbReference type="SMART" id="SM00563"/>
    </source>
</evidence>
<comment type="pathway">
    <text evidence="1">Lipid metabolism.</text>
</comment>
<evidence type="ECO:0000256" key="2">
    <source>
        <dbReference type="ARBA" id="ARBA00022516"/>
    </source>
</evidence>
<feature type="domain" description="Phospholipid/glycerol acyltransferase" evidence="8">
    <location>
        <begin position="89"/>
        <end position="219"/>
    </location>
</feature>
<dbReference type="GO" id="GO:0006654">
    <property type="term" value="P:phosphatidic acid biosynthetic process"/>
    <property type="evidence" value="ECO:0007669"/>
    <property type="project" value="TreeGrafter"/>
</dbReference>
<feature type="region of interest" description="Disordered" evidence="6">
    <location>
        <begin position="293"/>
        <end position="345"/>
    </location>
</feature>
<feature type="transmembrane region" description="Helical" evidence="7">
    <location>
        <begin position="7"/>
        <end position="26"/>
    </location>
</feature>
<dbReference type="PANTHER" id="PTHR10434">
    <property type="entry name" value="1-ACYL-SN-GLYCEROL-3-PHOSPHATE ACYLTRANSFERASE"/>
    <property type="match status" value="1"/>
</dbReference>
<dbReference type="SUPFAM" id="SSF69593">
    <property type="entry name" value="Glycerol-3-phosphate (1)-acyltransferase"/>
    <property type="match status" value="1"/>
</dbReference>
<feature type="transmembrane region" description="Helical" evidence="7">
    <location>
        <begin position="46"/>
        <end position="68"/>
    </location>
</feature>
<evidence type="ECO:0000256" key="4">
    <source>
        <dbReference type="ARBA" id="ARBA00023098"/>
    </source>
</evidence>
<evidence type="ECO:0000313" key="9">
    <source>
        <dbReference type="EMBL" id="CAD9569627.1"/>
    </source>
</evidence>
<dbReference type="Pfam" id="PF01553">
    <property type="entry name" value="Acyltransferase"/>
    <property type="match status" value="1"/>
</dbReference>
<reference evidence="9" key="1">
    <citation type="submission" date="2021-01" db="EMBL/GenBank/DDBJ databases">
        <authorList>
            <person name="Corre E."/>
            <person name="Pelletier E."/>
            <person name="Niang G."/>
            <person name="Scheremetjew M."/>
            <person name="Finn R."/>
            <person name="Kale V."/>
            <person name="Holt S."/>
            <person name="Cochrane G."/>
            <person name="Meng A."/>
            <person name="Brown T."/>
            <person name="Cohen L."/>
        </authorList>
    </citation>
    <scope>NUCLEOTIDE SEQUENCE</scope>
    <source>
        <strain evidence="9">RCC3387</strain>
    </source>
</reference>
<evidence type="ECO:0000256" key="5">
    <source>
        <dbReference type="ARBA" id="ARBA00023315"/>
    </source>
</evidence>
<keyword evidence="7" id="KW-1133">Transmembrane helix</keyword>
<name>A0A6U6N269_9DINO</name>
<dbReference type="AlphaFoldDB" id="A0A6U6N269"/>
<keyword evidence="3" id="KW-0808">Transferase</keyword>
<sequence length="357" mass="39042">MRCLNCMGTFCFSVLLVMCTLPPWMIAKVGLVCNVLCPSCKGSRRLRAISLAVCMSWRLLLLLTCCWVRMRVDGLREFRRTLGKSGRPCVLVANHLSFLDTILVVSFLPLSMAAKLKMLVSSHLLEVPALRTLIRTTRHIVVPFKRARDHDAFEVDKELMAARQIELEEHVRAGGIAAWFPEGRLNAGDPFQLERFRHGGFALPARVDVEIWCIAFVGNGECWPRTAAVGGKPSRLRARIFRLCESSWAAAGVQGGDPGEHDERVAAAQLADAARKGIQAAIWELAPSDRIGEAASDGDRAACDGARDAERGHDDASPSASTAALSDDSPHSVEVNVEMSPPARKHSTVLAVPMLRD</sequence>
<protein>
    <recommendedName>
        <fullName evidence="8">Phospholipid/glycerol acyltransferase domain-containing protein</fullName>
    </recommendedName>
</protein>
<dbReference type="InterPro" id="IPR002123">
    <property type="entry name" value="Plipid/glycerol_acylTrfase"/>
</dbReference>
<proteinExistence type="predicted"/>
<keyword evidence="2" id="KW-0444">Lipid biosynthesis</keyword>
<dbReference type="PANTHER" id="PTHR10434:SF64">
    <property type="entry name" value="1-ACYL-SN-GLYCEROL-3-PHOSPHATE ACYLTRANSFERASE-RELATED"/>
    <property type="match status" value="1"/>
</dbReference>